<name>A0A6L2PYN7_COPFO</name>
<sequence length="248" mass="28373">MGGRDCEITQGKASEAEQQKERHINFRHTEGYVRVRQELPGIPLYITKFRDVQLNQVPKTTAAGTPGEAESSLKKDGIQTIILTLWILLEKISSSSANNLGYALEPYDESSGVYFQKKGQATLYDTEWKTIVYVPLKPTTNQTDALDKYISYINKLCNEVEIRNWTECNHFEDTAKNKLQQVKSTEVLRDITDFKENGKRAKRGVFNFIGAVSKILFGTMDDDDEKYYNKQIGHFEQNSDSMTHLLKQ</sequence>
<dbReference type="EMBL" id="BLKM01012126">
    <property type="protein sequence ID" value="GFG35595.1"/>
    <property type="molecule type" value="Genomic_DNA"/>
</dbReference>
<gene>
    <name evidence="2" type="ORF">Cfor_00315</name>
</gene>
<dbReference type="InParanoid" id="A0A6L2PYN7"/>
<dbReference type="Pfam" id="PF12259">
    <property type="entry name" value="Baculo_F"/>
    <property type="match status" value="1"/>
</dbReference>
<dbReference type="AlphaFoldDB" id="A0A6L2PYN7"/>
<dbReference type="OrthoDB" id="7697589at2759"/>
<evidence type="ECO:0000313" key="3">
    <source>
        <dbReference type="Proteomes" id="UP000502823"/>
    </source>
</evidence>
<organism evidence="2 3">
    <name type="scientific">Coptotermes formosanus</name>
    <name type="common">Formosan subterranean termite</name>
    <dbReference type="NCBI Taxonomy" id="36987"/>
    <lineage>
        <taxon>Eukaryota</taxon>
        <taxon>Metazoa</taxon>
        <taxon>Ecdysozoa</taxon>
        <taxon>Arthropoda</taxon>
        <taxon>Hexapoda</taxon>
        <taxon>Insecta</taxon>
        <taxon>Pterygota</taxon>
        <taxon>Neoptera</taxon>
        <taxon>Polyneoptera</taxon>
        <taxon>Dictyoptera</taxon>
        <taxon>Blattodea</taxon>
        <taxon>Blattoidea</taxon>
        <taxon>Termitoidae</taxon>
        <taxon>Rhinotermitidae</taxon>
        <taxon>Coptotermes</taxon>
    </lineage>
</organism>
<evidence type="ECO:0000313" key="2">
    <source>
        <dbReference type="EMBL" id="GFG35595.1"/>
    </source>
</evidence>
<dbReference type="InterPro" id="IPR022048">
    <property type="entry name" value="Envelope_fusion-like"/>
</dbReference>
<accession>A0A6L2PYN7</accession>
<protein>
    <submittedName>
        <fullName evidence="2">Uncharacterized protein</fullName>
    </submittedName>
</protein>
<reference evidence="3" key="1">
    <citation type="submission" date="2020-01" db="EMBL/GenBank/DDBJ databases">
        <title>Draft genome sequence of the Termite Coptotermes fromosanus.</title>
        <authorList>
            <person name="Itakura S."/>
            <person name="Yosikawa Y."/>
            <person name="Umezawa K."/>
        </authorList>
    </citation>
    <scope>NUCLEOTIDE SEQUENCE [LARGE SCALE GENOMIC DNA]</scope>
</reference>
<keyword evidence="3" id="KW-1185">Reference proteome</keyword>
<comment type="caution">
    <text evidence="2">The sequence shown here is derived from an EMBL/GenBank/DDBJ whole genome shotgun (WGS) entry which is preliminary data.</text>
</comment>
<feature type="region of interest" description="Disordered" evidence="1">
    <location>
        <begin position="1"/>
        <end position="20"/>
    </location>
</feature>
<dbReference type="Proteomes" id="UP000502823">
    <property type="component" value="Unassembled WGS sequence"/>
</dbReference>
<proteinExistence type="predicted"/>
<evidence type="ECO:0000256" key="1">
    <source>
        <dbReference type="SAM" id="MobiDB-lite"/>
    </source>
</evidence>